<keyword evidence="6 7" id="KW-0472">Membrane</keyword>
<name>A0AAW7JRA3_9ACTN</name>
<dbReference type="InterPro" id="IPR006043">
    <property type="entry name" value="NCS2"/>
</dbReference>
<dbReference type="PANTHER" id="PTHR42810:SF2">
    <property type="entry name" value="PURINE PERMEASE C1399.01C-RELATED"/>
    <property type="match status" value="1"/>
</dbReference>
<comment type="similarity">
    <text evidence="2">Belongs to the nucleobase:cation symporter-2 (NCS2) (TC 2.A.40) family.</text>
</comment>
<feature type="transmembrane region" description="Helical" evidence="7">
    <location>
        <begin position="195"/>
        <end position="214"/>
    </location>
</feature>
<sequence>MANGTNNLAIGVNDRVEPLKAVGLAFLHVLAMDLYVCPIVLAAMLGLDTEGTNQLIQICFFTAGIATLIQTGIGIKLPVVQGASFVALSALATIGANGGMAMMVGSIIPGAIILILLGATRLFAKIVRRCIPPYIGGLIIVIVGLSLTPTAAGGVFSVDGGLASNMAPGLASMITLVIMNVVAYKTGYRHHLVSVLSVLCSLVVGCVAAAIVGVLDFSTVATSAWFAMPMPFHFGMPVFDIPSIVLMTFIYFIVLIETTGVWFTVGDVTDEELTDERLNHAVMGEGLGCLVGSLFGGTPLTGYSTNAGIISITKVASRTVVMVAGVILVILGMCPKLMAVISSVPEAAICGVLVVVCQILVVNGLRIIINSKLDQKKMLVIGLSLIFTVASLVLSADVKAEFPVMIQYLVSSGTAVGGIIAVVLNLLLPEDPAAAPDSTR</sequence>
<reference evidence="8" key="1">
    <citation type="submission" date="2023-06" db="EMBL/GenBank/DDBJ databases">
        <authorList>
            <person name="Zeman M."/>
            <person name="Kubasova T."/>
            <person name="Jahodarova E."/>
            <person name="Nykrynova M."/>
            <person name="Rychlik I."/>
        </authorList>
    </citation>
    <scope>NUCLEOTIDE SEQUENCE</scope>
    <source>
        <strain evidence="8">15_COKtk</strain>
    </source>
</reference>
<evidence type="ECO:0000256" key="2">
    <source>
        <dbReference type="ARBA" id="ARBA00008821"/>
    </source>
</evidence>
<evidence type="ECO:0000313" key="8">
    <source>
        <dbReference type="EMBL" id="MDN0069874.1"/>
    </source>
</evidence>
<keyword evidence="4 7" id="KW-0812">Transmembrane</keyword>
<gene>
    <name evidence="8" type="ORF">QVN40_09215</name>
</gene>
<feature type="transmembrane region" description="Helical" evidence="7">
    <location>
        <begin position="347"/>
        <end position="369"/>
    </location>
</feature>
<evidence type="ECO:0000256" key="1">
    <source>
        <dbReference type="ARBA" id="ARBA00004141"/>
    </source>
</evidence>
<feature type="transmembrane region" description="Helical" evidence="7">
    <location>
        <begin position="408"/>
        <end position="428"/>
    </location>
</feature>
<evidence type="ECO:0000256" key="6">
    <source>
        <dbReference type="ARBA" id="ARBA00023136"/>
    </source>
</evidence>
<dbReference type="RefSeq" id="WP_066829930.1">
    <property type="nucleotide sequence ID" value="NZ_CABKVW010000003.1"/>
</dbReference>
<keyword evidence="5 7" id="KW-1133">Transmembrane helix</keyword>
<feature type="transmembrane region" description="Helical" evidence="7">
    <location>
        <begin position="320"/>
        <end position="341"/>
    </location>
</feature>
<proteinExistence type="inferred from homology"/>
<feature type="transmembrane region" description="Helical" evidence="7">
    <location>
        <begin position="135"/>
        <end position="156"/>
    </location>
</feature>
<dbReference type="PANTHER" id="PTHR42810">
    <property type="entry name" value="PURINE PERMEASE C1399.01C-RELATED"/>
    <property type="match status" value="1"/>
</dbReference>
<evidence type="ECO:0000256" key="3">
    <source>
        <dbReference type="ARBA" id="ARBA00022448"/>
    </source>
</evidence>
<feature type="transmembrane region" description="Helical" evidence="7">
    <location>
        <begin position="378"/>
        <end position="396"/>
    </location>
</feature>
<evidence type="ECO:0000313" key="9">
    <source>
        <dbReference type="Proteomes" id="UP001168505"/>
    </source>
</evidence>
<feature type="transmembrane region" description="Helical" evidence="7">
    <location>
        <begin position="162"/>
        <end position="183"/>
    </location>
</feature>
<reference evidence="8" key="2">
    <citation type="submission" date="2023-08" db="EMBL/GenBank/DDBJ databases">
        <title>Identification and characterization of horizontal gene transfer across gut microbiota members of farm animals based on homology search.</title>
        <authorList>
            <person name="Schwarzerova J."/>
            <person name="Nykrynova M."/>
            <person name="Jureckova K."/>
            <person name="Cejkova D."/>
            <person name="Rychlik I."/>
        </authorList>
    </citation>
    <scope>NUCLEOTIDE SEQUENCE</scope>
    <source>
        <strain evidence="8">15_COKtk</strain>
    </source>
</reference>
<dbReference type="Pfam" id="PF00860">
    <property type="entry name" value="Xan_ur_permease"/>
    <property type="match status" value="1"/>
</dbReference>
<accession>A0AAW7JRA3</accession>
<organism evidence="8 9">
    <name type="scientific">Collinsella ihumii</name>
    <dbReference type="NCBI Taxonomy" id="1720204"/>
    <lineage>
        <taxon>Bacteria</taxon>
        <taxon>Bacillati</taxon>
        <taxon>Actinomycetota</taxon>
        <taxon>Coriobacteriia</taxon>
        <taxon>Coriobacteriales</taxon>
        <taxon>Coriobacteriaceae</taxon>
        <taxon>Collinsella</taxon>
    </lineage>
</organism>
<dbReference type="GO" id="GO:0042907">
    <property type="term" value="F:xanthine transmembrane transporter activity"/>
    <property type="evidence" value="ECO:0007669"/>
    <property type="project" value="TreeGrafter"/>
</dbReference>
<evidence type="ECO:0000256" key="7">
    <source>
        <dbReference type="SAM" id="Phobius"/>
    </source>
</evidence>
<feature type="transmembrane region" description="Helical" evidence="7">
    <location>
        <begin position="59"/>
        <end position="80"/>
    </location>
</feature>
<comment type="subcellular location">
    <subcellularLocation>
        <location evidence="1">Membrane</location>
        <topology evidence="1">Multi-pass membrane protein</topology>
    </subcellularLocation>
</comment>
<keyword evidence="3" id="KW-0813">Transport</keyword>
<feature type="transmembrane region" description="Helical" evidence="7">
    <location>
        <begin position="25"/>
        <end position="47"/>
    </location>
</feature>
<dbReference type="EMBL" id="JAUEIR010000008">
    <property type="protein sequence ID" value="MDN0069874.1"/>
    <property type="molecule type" value="Genomic_DNA"/>
</dbReference>
<dbReference type="NCBIfam" id="NF037981">
    <property type="entry name" value="NCS2_1"/>
    <property type="match status" value="1"/>
</dbReference>
<comment type="caution">
    <text evidence="8">The sequence shown here is derived from an EMBL/GenBank/DDBJ whole genome shotgun (WGS) entry which is preliminary data.</text>
</comment>
<feature type="transmembrane region" description="Helical" evidence="7">
    <location>
        <begin position="234"/>
        <end position="256"/>
    </location>
</feature>
<feature type="transmembrane region" description="Helical" evidence="7">
    <location>
        <begin position="100"/>
        <end position="123"/>
    </location>
</feature>
<protein>
    <submittedName>
        <fullName evidence="8">Solute carrier family 23 protein</fullName>
    </submittedName>
</protein>
<dbReference type="Proteomes" id="UP001168505">
    <property type="component" value="Unassembled WGS sequence"/>
</dbReference>
<dbReference type="AlphaFoldDB" id="A0AAW7JRA3"/>
<dbReference type="GO" id="GO:0005886">
    <property type="term" value="C:plasma membrane"/>
    <property type="evidence" value="ECO:0007669"/>
    <property type="project" value="TreeGrafter"/>
</dbReference>
<evidence type="ECO:0000256" key="5">
    <source>
        <dbReference type="ARBA" id="ARBA00022989"/>
    </source>
</evidence>
<evidence type="ECO:0000256" key="4">
    <source>
        <dbReference type="ARBA" id="ARBA00022692"/>
    </source>
</evidence>